<dbReference type="Gene3D" id="3.40.50.720">
    <property type="entry name" value="NAD(P)-binding Rossmann-like Domain"/>
    <property type="match status" value="1"/>
</dbReference>
<evidence type="ECO:0000259" key="9">
    <source>
        <dbReference type="SMART" id="SM00881"/>
    </source>
</evidence>
<dbReference type="Proteomes" id="UP000198716">
    <property type="component" value="Unassembled WGS sequence"/>
</dbReference>
<feature type="domain" description="CoA-binding" evidence="9">
    <location>
        <begin position="114"/>
        <end position="215"/>
    </location>
</feature>
<evidence type="ECO:0000256" key="3">
    <source>
        <dbReference type="ARBA" id="ARBA00023015"/>
    </source>
</evidence>
<feature type="compositionally biased region" description="Basic and acidic residues" evidence="8">
    <location>
        <begin position="1"/>
        <end position="13"/>
    </location>
</feature>
<dbReference type="InterPro" id="IPR022876">
    <property type="entry name" value="Tscrpt_rep_Rex"/>
</dbReference>
<evidence type="ECO:0000256" key="5">
    <source>
        <dbReference type="ARBA" id="ARBA00023125"/>
    </source>
</evidence>
<dbReference type="GO" id="GO:0051775">
    <property type="term" value="P:response to redox state"/>
    <property type="evidence" value="ECO:0007669"/>
    <property type="project" value="InterPro"/>
</dbReference>
<dbReference type="SMART" id="SM00881">
    <property type="entry name" value="CoA_binding"/>
    <property type="match status" value="1"/>
</dbReference>
<keyword evidence="11" id="KW-1185">Reference proteome</keyword>
<comment type="subcellular location">
    <subcellularLocation>
        <location evidence="7">Cytoplasm</location>
    </subcellularLocation>
</comment>
<dbReference type="InterPro" id="IPR003781">
    <property type="entry name" value="CoA-bd"/>
</dbReference>
<reference evidence="11" key="1">
    <citation type="submission" date="2016-10" db="EMBL/GenBank/DDBJ databases">
        <authorList>
            <person name="Varghese N."/>
            <person name="Submissions S."/>
        </authorList>
    </citation>
    <scope>NUCLEOTIDE SEQUENCE [LARGE SCALE GENOMIC DNA]</scope>
    <source>
        <strain evidence="11">DSM 45004</strain>
    </source>
</reference>
<dbReference type="NCBIfam" id="NF003993">
    <property type="entry name" value="PRK05472.2-2"/>
    <property type="match status" value="1"/>
</dbReference>
<keyword evidence="6 7" id="KW-0804">Transcription</keyword>
<dbReference type="NCBIfam" id="NF003995">
    <property type="entry name" value="PRK05472.2-4"/>
    <property type="match status" value="1"/>
</dbReference>
<protein>
    <recommendedName>
        <fullName evidence="7">Redox-sensing transcriptional repressor Rex</fullName>
    </recommendedName>
</protein>
<feature type="binding site" evidence="7">
    <location>
        <begin position="125"/>
        <end position="130"/>
    </location>
    <ligand>
        <name>NAD(+)</name>
        <dbReference type="ChEBI" id="CHEBI:57540"/>
    </ligand>
</feature>
<dbReference type="InterPro" id="IPR058236">
    <property type="entry name" value="Rex_actinobacterial-type"/>
</dbReference>
<dbReference type="SUPFAM" id="SSF46785">
    <property type="entry name" value="Winged helix' DNA-binding domain"/>
    <property type="match status" value="1"/>
</dbReference>
<dbReference type="GO" id="GO:0005737">
    <property type="term" value="C:cytoplasm"/>
    <property type="evidence" value="ECO:0007669"/>
    <property type="project" value="UniProtKB-SubCell"/>
</dbReference>
<dbReference type="Pfam" id="PF06971">
    <property type="entry name" value="Put_DNA-bind_N"/>
    <property type="match status" value="1"/>
</dbReference>
<feature type="region of interest" description="Disordered" evidence="8">
    <location>
        <begin position="243"/>
        <end position="282"/>
    </location>
</feature>
<dbReference type="NCBIfam" id="NF003992">
    <property type="entry name" value="PRK05472.2-1"/>
    <property type="match status" value="1"/>
</dbReference>
<organism evidence="10 11">
    <name type="scientific">Actinopolyspora alba</name>
    <dbReference type="NCBI Taxonomy" id="673379"/>
    <lineage>
        <taxon>Bacteria</taxon>
        <taxon>Bacillati</taxon>
        <taxon>Actinomycetota</taxon>
        <taxon>Actinomycetes</taxon>
        <taxon>Actinopolysporales</taxon>
        <taxon>Actinopolysporaceae</taxon>
        <taxon>Actinopolyspora</taxon>
        <taxon>Actinopolyspora alba group</taxon>
    </lineage>
</organism>
<dbReference type="NCBIfam" id="NF003994">
    <property type="entry name" value="PRK05472.2-3"/>
    <property type="match status" value="1"/>
</dbReference>
<dbReference type="InterPro" id="IPR009718">
    <property type="entry name" value="Rex_DNA-bd_C_dom"/>
</dbReference>
<keyword evidence="4 7" id="KW-0520">NAD</keyword>
<evidence type="ECO:0000256" key="8">
    <source>
        <dbReference type="SAM" id="MobiDB-lite"/>
    </source>
</evidence>
<dbReference type="AlphaFoldDB" id="A0A1I1WFH3"/>
<dbReference type="InterPro" id="IPR036390">
    <property type="entry name" value="WH_DNA-bd_sf"/>
</dbReference>
<evidence type="ECO:0000256" key="7">
    <source>
        <dbReference type="HAMAP-Rule" id="MF_01131"/>
    </source>
</evidence>
<keyword evidence="1 7" id="KW-0963">Cytoplasm</keyword>
<dbReference type="RefSeq" id="WP_092926087.1">
    <property type="nucleotide sequence ID" value="NZ_FOMZ01000005.1"/>
</dbReference>
<dbReference type="NCBIfam" id="NF003989">
    <property type="entry name" value="PRK05472.1-3"/>
    <property type="match status" value="1"/>
</dbReference>
<evidence type="ECO:0000256" key="2">
    <source>
        <dbReference type="ARBA" id="ARBA00022491"/>
    </source>
</evidence>
<dbReference type="InterPro" id="IPR036291">
    <property type="entry name" value="NAD(P)-bd_dom_sf"/>
</dbReference>
<dbReference type="InterPro" id="IPR036388">
    <property type="entry name" value="WH-like_DNA-bd_sf"/>
</dbReference>
<keyword evidence="5 7" id="KW-0238">DNA-binding</keyword>
<name>A0A1I1WFH3_9ACTN</name>
<keyword evidence="3 7" id="KW-0805">Transcription regulation</keyword>
<evidence type="ECO:0000256" key="6">
    <source>
        <dbReference type="ARBA" id="ARBA00023163"/>
    </source>
</evidence>
<evidence type="ECO:0000313" key="11">
    <source>
        <dbReference type="Proteomes" id="UP000198716"/>
    </source>
</evidence>
<dbReference type="NCBIfam" id="NF003996">
    <property type="entry name" value="PRK05472.2-5"/>
    <property type="match status" value="1"/>
</dbReference>
<accession>A0A1I1WFH3</accession>
<dbReference type="PANTHER" id="PTHR35786">
    <property type="entry name" value="REDOX-SENSING TRANSCRIPTIONAL REPRESSOR REX"/>
    <property type="match status" value="1"/>
</dbReference>
<dbReference type="EMBL" id="FOMZ01000005">
    <property type="protein sequence ID" value="SFD93965.1"/>
    <property type="molecule type" value="Genomic_DNA"/>
</dbReference>
<dbReference type="Pfam" id="PF02629">
    <property type="entry name" value="CoA_binding"/>
    <property type="match status" value="1"/>
</dbReference>
<dbReference type="SUPFAM" id="SSF51735">
    <property type="entry name" value="NAD(P)-binding Rossmann-fold domains"/>
    <property type="match status" value="1"/>
</dbReference>
<comment type="function">
    <text evidence="7">Modulates transcription in response to changes in cellular NADH/NAD(+) redox state.</text>
</comment>
<feature type="compositionally biased region" description="Polar residues" evidence="8">
    <location>
        <begin position="260"/>
        <end position="272"/>
    </location>
</feature>
<dbReference type="GO" id="GO:0003677">
    <property type="term" value="F:DNA binding"/>
    <property type="evidence" value="ECO:0007669"/>
    <property type="project" value="UniProtKB-UniRule"/>
</dbReference>
<dbReference type="GO" id="GO:0045892">
    <property type="term" value="P:negative regulation of DNA-templated transcription"/>
    <property type="evidence" value="ECO:0007669"/>
    <property type="project" value="InterPro"/>
</dbReference>
<feature type="region of interest" description="Disordered" evidence="8">
    <location>
        <begin position="1"/>
        <end position="37"/>
    </location>
</feature>
<keyword evidence="2 7" id="KW-0678">Repressor</keyword>
<dbReference type="HAMAP" id="MF_01131">
    <property type="entry name" value="Rex"/>
    <property type="match status" value="1"/>
</dbReference>
<feature type="DNA-binding region" description="H-T-H motif" evidence="7">
    <location>
        <begin position="51"/>
        <end position="90"/>
    </location>
</feature>
<sequence>MTAHGDDVRDGEAKAASTAESRSSESEGVSIPEPQDRARSIPEAAVARLAVYLRVLSGLHEREVHTVSSEELAVAAGVNSAKLRKDLSYIGSYGTRGVGYEVAVLIGQIERTLGLTQQNRVAVIGIGNLGHALANYGGFPSRGFPVAALFDLDPDLMGVPVGGIPVDHVDDIPRVCAERDVTIGAIATPAKGAQDVCDRLVKAGVRCILNFAPVVLQVPEEVEVRKVDLAVEMQILSFHVARRSQETPDSTDSEHAATGAPQSENRDVNTGISPVDGMVVRP</sequence>
<evidence type="ECO:0000256" key="4">
    <source>
        <dbReference type="ARBA" id="ARBA00023027"/>
    </source>
</evidence>
<gene>
    <name evidence="7" type="primary">rex</name>
    <name evidence="10" type="ORF">SAMN04487819_105227</name>
</gene>
<evidence type="ECO:0000313" key="10">
    <source>
        <dbReference type="EMBL" id="SFD93965.1"/>
    </source>
</evidence>
<proteinExistence type="inferred from homology"/>
<dbReference type="Gene3D" id="1.10.10.10">
    <property type="entry name" value="Winged helix-like DNA-binding domain superfamily/Winged helix DNA-binding domain"/>
    <property type="match status" value="1"/>
</dbReference>
<comment type="subunit">
    <text evidence="7">Homodimer.</text>
</comment>
<dbReference type="GO" id="GO:0003700">
    <property type="term" value="F:DNA-binding transcription factor activity"/>
    <property type="evidence" value="ECO:0007669"/>
    <property type="project" value="UniProtKB-UniRule"/>
</dbReference>
<evidence type="ECO:0000256" key="1">
    <source>
        <dbReference type="ARBA" id="ARBA00022490"/>
    </source>
</evidence>
<dbReference type="PANTHER" id="PTHR35786:SF1">
    <property type="entry name" value="REDOX-SENSING TRANSCRIPTIONAL REPRESSOR REX 1"/>
    <property type="match status" value="1"/>
</dbReference>
<comment type="similarity">
    <text evidence="7">Belongs to the transcriptional regulatory Rex family.</text>
</comment>